<dbReference type="EMBL" id="JAAALK010000084">
    <property type="protein sequence ID" value="KAG8083773.1"/>
    <property type="molecule type" value="Genomic_DNA"/>
</dbReference>
<organism evidence="2 3">
    <name type="scientific">Zizania palustris</name>
    <name type="common">Northern wild rice</name>
    <dbReference type="NCBI Taxonomy" id="103762"/>
    <lineage>
        <taxon>Eukaryota</taxon>
        <taxon>Viridiplantae</taxon>
        <taxon>Streptophyta</taxon>
        <taxon>Embryophyta</taxon>
        <taxon>Tracheophyta</taxon>
        <taxon>Spermatophyta</taxon>
        <taxon>Magnoliopsida</taxon>
        <taxon>Liliopsida</taxon>
        <taxon>Poales</taxon>
        <taxon>Poaceae</taxon>
        <taxon>BOP clade</taxon>
        <taxon>Oryzoideae</taxon>
        <taxon>Oryzeae</taxon>
        <taxon>Zizaniinae</taxon>
        <taxon>Zizania</taxon>
    </lineage>
</organism>
<sequence length="91" mass="9977">MDLQGGAGKGDAANGQALAELPLPWVTFVFDSKTHPVTSKLKQLKPTPEIQNLGVRKRSRRVSRFSDQNGVPTSHCVSAGHRRSLLCRRRG</sequence>
<protein>
    <submittedName>
        <fullName evidence="2">Uncharacterized protein</fullName>
    </submittedName>
</protein>
<evidence type="ECO:0000313" key="3">
    <source>
        <dbReference type="Proteomes" id="UP000729402"/>
    </source>
</evidence>
<keyword evidence="3" id="KW-1185">Reference proteome</keyword>
<proteinExistence type="predicted"/>
<reference evidence="2" key="1">
    <citation type="journal article" date="2021" name="bioRxiv">
        <title>Whole Genome Assembly and Annotation of Northern Wild Rice, Zizania palustris L., Supports a Whole Genome Duplication in the Zizania Genus.</title>
        <authorList>
            <person name="Haas M."/>
            <person name="Kono T."/>
            <person name="Macchietto M."/>
            <person name="Millas R."/>
            <person name="McGilp L."/>
            <person name="Shao M."/>
            <person name="Duquette J."/>
            <person name="Hirsch C.N."/>
            <person name="Kimball J."/>
        </authorList>
    </citation>
    <scope>NUCLEOTIDE SEQUENCE</scope>
    <source>
        <tissue evidence="2">Fresh leaf tissue</tissue>
    </source>
</reference>
<feature type="region of interest" description="Disordered" evidence="1">
    <location>
        <begin position="55"/>
        <end position="78"/>
    </location>
</feature>
<accession>A0A8J5SZ40</accession>
<feature type="compositionally biased region" description="Polar residues" evidence="1">
    <location>
        <begin position="65"/>
        <end position="76"/>
    </location>
</feature>
<gene>
    <name evidence="2" type="ORF">GUJ93_ZPchr0016g2514</name>
</gene>
<dbReference type="AlphaFoldDB" id="A0A8J5SZ40"/>
<name>A0A8J5SZ40_ZIZPA</name>
<evidence type="ECO:0000313" key="2">
    <source>
        <dbReference type="EMBL" id="KAG8083773.1"/>
    </source>
</evidence>
<evidence type="ECO:0000256" key="1">
    <source>
        <dbReference type="SAM" id="MobiDB-lite"/>
    </source>
</evidence>
<comment type="caution">
    <text evidence="2">The sequence shown here is derived from an EMBL/GenBank/DDBJ whole genome shotgun (WGS) entry which is preliminary data.</text>
</comment>
<reference evidence="2" key="2">
    <citation type="submission" date="2021-02" db="EMBL/GenBank/DDBJ databases">
        <authorList>
            <person name="Kimball J.A."/>
            <person name="Haas M.W."/>
            <person name="Macchietto M."/>
            <person name="Kono T."/>
            <person name="Duquette J."/>
            <person name="Shao M."/>
        </authorList>
    </citation>
    <scope>NUCLEOTIDE SEQUENCE</scope>
    <source>
        <tissue evidence="2">Fresh leaf tissue</tissue>
    </source>
</reference>
<dbReference type="Proteomes" id="UP000729402">
    <property type="component" value="Unassembled WGS sequence"/>
</dbReference>